<accession>A0ABQ1JDM4</accession>
<proteinExistence type="predicted"/>
<gene>
    <name evidence="1" type="ORF">GCM10011505_51120</name>
</gene>
<evidence type="ECO:0000313" key="1">
    <source>
        <dbReference type="EMBL" id="GGB64568.1"/>
    </source>
</evidence>
<comment type="caution">
    <text evidence="1">The sequence shown here is derived from an EMBL/GenBank/DDBJ whole genome shotgun (WGS) entry which is preliminary data.</text>
</comment>
<name>A0ABQ1JDM4_9PROT</name>
<evidence type="ECO:0000313" key="2">
    <source>
        <dbReference type="Proteomes" id="UP000603352"/>
    </source>
</evidence>
<organism evidence="1 2">
    <name type="scientific">Tistrella bauzanensis</name>
    <dbReference type="NCBI Taxonomy" id="657419"/>
    <lineage>
        <taxon>Bacteria</taxon>
        <taxon>Pseudomonadati</taxon>
        <taxon>Pseudomonadota</taxon>
        <taxon>Alphaproteobacteria</taxon>
        <taxon>Geminicoccales</taxon>
        <taxon>Geminicoccaceae</taxon>
        <taxon>Tistrella</taxon>
    </lineage>
</organism>
<dbReference type="RefSeq" id="WP_188583377.1">
    <property type="nucleotide sequence ID" value="NZ_BMDZ01000205.1"/>
</dbReference>
<sequence length="176" mass="19775">MMRIPEERPARLIRPQAYDPVHRAFLCDDSSLGIGFLCAPLSGADDRAANHLAVLINSAWPNDSILSFSLIAFPDIRHILDAFTQLRAPSFDPATGDPLLRKITLDRVEYLRASIDRPMNDHSHLRLRDFVIVVTAKLPLATPRPTEQEMMAAKDLSVELQKLLERLSRNERGGLV</sequence>
<dbReference type="EMBL" id="BMDZ01000205">
    <property type="protein sequence ID" value="GGB64568.1"/>
    <property type="molecule type" value="Genomic_DNA"/>
</dbReference>
<protein>
    <submittedName>
        <fullName evidence="1">Uncharacterized protein</fullName>
    </submittedName>
</protein>
<dbReference type="Pfam" id="PF11130">
    <property type="entry name" value="TraC_F_IV"/>
    <property type="match status" value="1"/>
</dbReference>
<dbReference type="InterPro" id="IPR025955">
    <property type="entry name" value="TraC/Conjuga_ATPase"/>
</dbReference>
<dbReference type="Proteomes" id="UP000603352">
    <property type="component" value="Unassembled WGS sequence"/>
</dbReference>
<reference evidence="2" key="1">
    <citation type="journal article" date="2019" name="Int. J. Syst. Evol. Microbiol.">
        <title>The Global Catalogue of Microorganisms (GCM) 10K type strain sequencing project: providing services to taxonomists for standard genome sequencing and annotation.</title>
        <authorList>
            <consortium name="The Broad Institute Genomics Platform"/>
            <consortium name="The Broad Institute Genome Sequencing Center for Infectious Disease"/>
            <person name="Wu L."/>
            <person name="Ma J."/>
        </authorList>
    </citation>
    <scope>NUCLEOTIDE SEQUENCE [LARGE SCALE GENOMIC DNA]</scope>
    <source>
        <strain evidence="2">CGMCC 1.10188</strain>
    </source>
</reference>
<keyword evidence="2" id="KW-1185">Reference proteome</keyword>